<reference evidence="2" key="1">
    <citation type="submission" date="2015-10" db="EMBL/GenBank/DDBJ databases">
        <authorList>
            <person name="Luecker S."/>
            <person name="Luecker S."/>
        </authorList>
    </citation>
    <scope>NUCLEOTIDE SEQUENCE [LARGE SCALE GENOMIC DNA]</scope>
</reference>
<sequence>MTYSLAVAKLTNAPTITMAIKVECSLEFHRNPKPDCRRGLAFLIFPDNEEVTARIEFDGFKDNDKRWFQSIFDLWLDGSENRKAYFHRWDKSEFNGKYTNIFVFKHRGHKHRLYGFLCHPNPMNSRYHQCVLVNYASKGKWETDEYSLKVCESKRCDVSVQRDIKRYFHAGGPLSEKH</sequence>
<protein>
    <submittedName>
        <fullName evidence="1">Uncharacterized protein</fullName>
    </submittedName>
</protein>
<organism evidence="1 2">
    <name type="scientific">Candidatus Nitrospira nitrificans</name>
    <dbReference type="NCBI Taxonomy" id="1742973"/>
    <lineage>
        <taxon>Bacteria</taxon>
        <taxon>Pseudomonadati</taxon>
        <taxon>Nitrospirota</taxon>
        <taxon>Nitrospiria</taxon>
        <taxon>Nitrospirales</taxon>
        <taxon>Nitrospiraceae</taxon>
        <taxon>Nitrospira</taxon>
    </lineage>
</organism>
<proteinExistence type="predicted"/>
<dbReference type="EMBL" id="CZPZ01000005">
    <property type="protein sequence ID" value="CUS33501.1"/>
    <property type="molecule type" value="Genomic_DNA"/>
</dbReference>
<dbReference type="Proteomes" id="UP000198736">
    <property type="component" value="Unassembled WGS sequence"/>
</dbReference>
<dbReference type="AlphaFoldDB" id="A0A0S4LA85"/>
<gene>
    <name evidence="1" type="ORF">COMA2_130095</name>
</gene>
<evidence type="ECO:0000313" key="1">
    <source>
        <dbReference type="EMBL" id="CUS33501.1"/>
    </source>
</evidence>
<name>A0A0S4LA85_9BACT</name>
<accession>A0A0S4LA85</accession>
<dbReference type="STRING" id="1742973.COMA2_130095"/>
<evidence type="ECO:0000313" key="2">
    <source>
        <dbReference type="Proteomes" id="UP000198736"/>
    </source>
</evidence>
<keyword evidence="2" id="KW-1185">Reference proteome</keyword>